<dbReference type="AlphaFoldDB" id="A0A7K3VLN3"/>
<evidence type="ECO:0000313" key="1">
    <source>
        <dbReference type="EMBL" id="NEK17774.1"/>
    </source>
</evidence>
<proteinExistence type="predicted"/>
<sequence>MQFSVLRRASCPDRLTGITGKLAKLRNAARVSISAKRIAKAAKKRRFLRFADEMISVPKLHTGHPLEMFVPW</sequence>
<dbReference type="Proteomes" id="UP000471705">
    <property type="component" value="Unassembled WGS sequence"/>
</dbReference>
<reference evidence="1 2" key="1">
    <citation type="submission" date="2019-12" db="EMBL/GenBank/DDBJ databases">
        <title>Rhizobium genotypes associated with high levels of biological nitrogen fixation by grain legumes in a temperate-maritime cropping system.</title>
        <authorList>
            <person name="Maluk M."/>
            <person name="Francesc Ferrando Molina F."/>
            <person name="Lopez Del Egido L."/>
            <person name="Lafos M."/>
            <person name="Langarica-Fuentes A."/>
            <person name="Gebre Yohannes G."/>
            <person name="Young M.W."/>
            <person name="Martin P."/>
            <person name="Gantlett R."/>
            <person name="Kenicer G."/>
            <person name="Hawes C."/>
            <person name="Begg G.S."/>
            <person name="Quilliam R.S."/>
            <person name="Squire G.R."/>
            <person name="Poole P.S."/>
            <person name="Young P.W."/>
            <person name="Iannetta P.M."/>
            <person name="James E.K."/>
        </authorList>
    </citation>
    <scope>NUCLEOTIDE SEQUENCE [LARGE SCALE GENOMIC DNA]</scope>
    <source>
        <strain evidence="1 2">JHI54</strain>
    </source>
</reference>
<dbReference type="RefSeq" id="WP_164048316.1">
    <property type="nucleotide sequence ID" value="NZ_WUFV01000015.1"/>
</dbReference>
<evidence type="ECO:0000313" key="2">
    <source>
        <dbReference type="Proteomes" id="UP000471705"/>
    </source>
</evidence>
<protein>
    <submittedName>
        <fullName evidence="1">Uncharacterized protein</fullName>
    </submittedName>
</protein>
<comment type="caution">
    <text evidence="1">The sequence shown here is derived from an EMBL/GenBank/DDBJ whole genome shotgun (WGS) entry which is preliminary data.</text>
</comment>
<accession>A0A7K3VLN3</accession>
<name>A0A7K3VLN3_RHILE</name>
<dbReference type="EMBL" id="WUFV01000015">
    <property type="protein sequence ID" value="NEK17774.1"/>
    <property type="molecule type" value="Genomic_DNA"/>
</dbReference>
<gene>
    <name evidence="1" type="ORF">GR257_23410</name>
</gene>
<organism evidence="1 2">
    <name type="scientific">Rhizobium leguminosarum</name>
    <dbReference type="NCBI Taxonomy" id="384"/>
    <lineage>
        <taxon>Bacteria</taxon>
        <taxon>Pseudomonadati</taxon>
        <taxon>Pseudomonadota</taxon>
        <taxon>Alphaproteobacteria</taxon>
        <taxon>Hyphomicrobiales</taxon>
        <taxon>Rhizobiaceae</taxon>
        <taxon>Rhizobium/Agrobacterium group</taxon>
        <taxon>Rhizobium</taxon>
    </lineage>
</organism>